<name>A0A919SGM1_9ACTN</name>
<dbReference type="RefSeq" id="WP_212996874.1">
    <property type="nucleotide sequence ID" value="NZ_BAAATW010000003.1"/>
</dbReference>
<dbReference type="GO" id="GO:0003677">
    <property type="term" value="F:DNA binding"/>
    <property type="evidence" value="ECO:0007669"/>
    <property type="project" value="InterPro"/>
</dbReference>
<protein>
    <recommendedName>
        <fullName evidence="4">YbaB/EbfC DNA-binding family protein</fullName>
    </recommendedName>
</protein>
<dbReference type="EMBL" id="BOQP01000008">
    <property type="protein sequence ID" value="GIM70323.1"/>
    <property type="molecule type" value="Genomic_DNA"/>
</dbReference>
<comment type="caution">
    <text evidence="2">The sequence shown here is derived from an EMBL/GenBank/DDBJ whole genome shotgun (WGS) entry which is preliminary data.</text>
</comment>
<dbReference type="AlphaFoldDB" id="A0A919SGM1"/>
<dbReference type="Pfam" id="PF02575">
    <property type="entry name" value="YbaB_DNA_bd"/>
    <property type="match status" value="1"/>
</dbReference>
<sequence length="133" mass="14370">MRDVDAAEDWLDSWVAGVNTQAERTAQLARQVAALSAKARSEDGTITVTVGASGQIVGLDLDDRAAGRRTGAELSAEILTVMRAAQGRLTQEVAEQVRETVGTDTETGRAVVDSFSRRFPEEPEPDEVRRDGR</sequence>
<feature type="compositionally biased region" description="Basic and acidic residues" evidence="1">
    <location>
        <begin position="115"/>
        <end position="133"/>
    </location>
</feature>
<gene>
    <name evidence="2" type="ORF">Aco04nite_19650</name>
</gene>
<proteinExistence type="predicted"/>
<evidence type="ECO:0000256" key="1">
    <source>
        <dbReference type="SAM" id="MobiDB-lite"/>
    </source>
</evidence>
<accession>A0A919SGM1</accession>
<dbReference type="InterPro" id="IPR036894">
    <property type="entry name" value="YbaB-like_sf"/>
</dbReference>
<dbReference type="SUPFAM" id="SSF82607">
    <property type="entry name" value="YbaB-like"/>
    <property type="match status" value="1"/>
</dbReference>
<dbReference type="Proteomes" id="UP000680865">
    <property type="component" value="Unassembled WGS sequence"/>
</dbReference>
<dbReference type="Gene3D" id="3.30.1310.10">
    <property type="entry name" value="Nucleoid-associated protein YbaB-like domain"/>
    <property type="match status" value="1"/>
</dbReference>
<evidence type="ECO:0000313" key="3">
    <source>
        <dbReference type="Proteomes" id="UP000680865"/>
    </source>
</evidence>
<reference evidence="2" key="1">
    <citation type="submission" date="2021-03" db="EMBL/GenBank/DDBJ databases">
        <title>Whole genome shotgun sequence of Actinoplanes consettensis NBRC 14913.</title>
        <authorList>
            <person name="Komaki H."/>
            <person name="Tamura T."/>
        </authorList>
    </citation>
    <scope>NUCLEOTIDE SEQUENCE</scope>
    <source>
        <strain evidence="2">NBRC 14913</strain>
    </source>
</reference>
<dbReference type="InterPro" id="IPR004401">
    <property type="entry name" value="YbaB/EbfC"/>
</dbReference>
<keyword evidence="3" id="KW-1185">Reference proteome</keyword>
<feature type="region of interest" description="Disordered" evidence="1">
    <location>
        <begin position="99"/>
        <end position="133"/>
    </location>
</feature>
<evidence type="ECO:0000313" key="2">
    <source>
        <dbReference type="EMBL" id="GIM70323.1"/>
    </source>
</evidence>
<organism evidence="2 3">
    <name type="scientific">Winogradskya consettensis</name>
    <dbReference type="NCBI Taxonomy" id="113560"/>
    <lineage>
        <taxon>Bacteria</taxon>
        <taxon>Bacillati</taxon>
        <taxon>Actinomycetota</taxon>
        <taxon>Actinomycetes</taxon>
        <taxon>Micromonosporales</taxon>
        <taxon>Micromonosporaceae</taxon>
        <taxon>Winogradskya</taxon>
    </lineage>
</organism>
<evidence type="ECO:0008006" key="4">
    <source>
        <dbReference type="Google" id="ProtNLM"/>
    </source>
</evidence>